<dbReference type="InterPro" id="IPR010255">
    <property type="entry name" value="Haem_peroxidase_sf"/>
</dbReference>
<organism evidence="4 5">
    <name type="scientific">Reticulomyxa filosa</name>
    <dbReference type="NCBI Taxonomy" id="46433"/>
    <lineage>
        <taxon>Eukaryota</taxon>
        <taxon>Sar</taxon>
        <taxon>Rhizaria</taxon>
        <taxon>Retaria</taxon>
        <taxon>Foraminifera</taxon>
        <taxon>Monothalamids</taxon>
        <taxon>Reticulomyxidae</taxon>
        <taxon>Reticulomyxa</taxon>
    </lineage>
</organism>
<dbReference type="PRINTS" id="PR00459">
    <property type="entry name" value="ASPEROXIDASE"/>
</dbReference>
<dbReference type="GO" id="GO:0000302">
    <property type="term" value="P:response to reactive oxygen species"/>
    <property type="evidence" value="ECO:0007669"/>
    <property type="project" value="TreeGrafter"/>
</dbReference>
<name>X6NMJ5_RETFI</name>
<proteinExistence type="inferred from homology"/>
<dbReference type="AlphaFoldDB" id="X6NMJ5"/>
<dbReference type="InterPro" id="IPR044831">
    <property type="entry name" value="Ccp1-like"/>
</dbReference>
<keyword evidence="4" id="KW-0575">Peroxidase</keyword>
<dbReference type="SUPFAM" id="SSF48113">
    <property type="entry name" value="Heme-dependent peroxidases"/>
    <property type="match status" value="1"/>
</dbReference>
<dbReference type="GO" id="GO:0042744">
    <property type="term" value="P:hydrogen peroxide catabolic process"/>
    <property type="evidence" value="ECO:0007669"/>
    <property type="project" value="TreeGrafter"/>
</dbReference>
<dbReference type="PANTHER" id="PTHR31356:SF66">
    <property type="entry name" value="CATALASE-PEROXIDASE"/>
    <property type="match status" value="1"/>
</dbReference>
<accession>X6NMJ5</accession>
<dbReference type="OMA" id="EGPWDFS"/>
<feature type="domain" description="Plant heme peroxidase family profile" evidence="3">
    <location>
        <begin position="43"/>
        <end position="199"/>
    </location>
</feature>
<protein>
    <submittedName>
        <fullName evidence="4">Peroxidase family protein</fullName>
    </submittedName>
</protein>
<keyword evidence="1" id="KW-0560">Oxidoreductase</keyword>
<dbReference type="InterPro" id="IPR002207">
    <property type="entry name" value="Peroxidase_I"/>
</dbReference>
<dbReference type="GO" id="GO:0020037">
    <property type="term" value="F:heme binding"/>
    <property type="evidence" value="ECO:0007669"/>
    <property type="project" value="InterPro"/>
</dbReference>
<evidence type="ECO:0000313" key="4">
    <source>
        <dbReference type="EMBL" id="ETO27475.1"/>
    </source>
</evidence>
<dbReference type="InterPro" id="IPR002016">
    <property type="entry name" value="Haem_peroxidase"/>
</dbReference>
<reference evidence="4 5" key="1">
    <citation type="journal article" date="2013" name="Curr. Biol.">
        <title>The Genome of the Foraminiferan Reticulomyxa filosa.</title>
        <authorList>
            <person name="Glockner G."/>
            <person name="Hulsmann N."/>
            <person name="Schleicher M."/>
            <person name="Noegel A.A."/>
            <person name="Eichinger L."/>
            <person name="Gallinger C."/>
            <person name="Pawlowski J."/>
            <person name="Sierra R."/>
            <person name="Euteneuer U."/>
            <person name="Pillet L."/>
            <person name="Moustafa A."/>
            <person name="Platzer M."/>
            <person name="Groth M."/>
            <person name="Szafranski K."/>
            <person name="Schliwa M."/>
        </authorList>
    </citation>
    <scope>NUCLEOTIDE SEQUENCE [LARGE SCALE GENOMIC DNA]</scope>
</reference>
<evidence type="ECO:0000313" key="5">
    <source>
        <dbReference type="Proteomes" id="UP000023152"/>
    </source>
</evidence>
<evidence type="ECO:0000256" key="1">
    <source>
        <dbReference type="ARBA" id="ARBA00023002"/>
    </source>
</evidence>
<sequence>MSVGALLGVGGLYWYLREDEKEQTTIDPNVLDYELLRSEIRSILYHESFDDGCCAPLLLRLAFNQCATYSKYDGLGGMNGASLRFDPERSYPHNRGLDRAMKLLESIKRKYPKISYSDLWVLASYVAIEEMGGPYIEFRGGRKDCKPPTENNLGLALEEQRFPEWDAGGTRLLDWFDRMGLSDREGTCLMGGHSCGRLHAANSGIEGTWLDAQILTNDYFKNIVFLPYLYERRGREHYYDPAHPEVVLLPIEGSFKYCARVMRWAEFYAYADLHVWLEDFGAVWKKVTENGCLLDDDDPDAPLPSIETATFLGLSSPKTQQEIEALSLLNTDNQEKKSPPPKLK</sequence>
<dbReference type="GO" id="GO:0004601">
    <property type="term" value="F:peroxidase activity"/>
    <property type="evidence" value="ECO:0007669"/>
    <property type="project" value="UniProtKB-KW"/>
</dbReference>
<keyword evidence="5" id="KW-1185">Reference proteome</keyword>
<dbReference type="Gene3D" id="1.10.420.10">
    <property type="entry name" value="Peroxidase, domain 2"/>
    <property type="match status" value="1"/>
</dbReference>
<dbReference type="GO" id="GO:0034599">
    <property type="term" value="P:cellular response to oxidative stress"/>
    <property type="evidence" value="ECO:0007669"/>
    <property type="project" value="InterPro"/>
</dbReference>
<dbReference type="PANTHER" id="PTHR31356">
    <property type="entry name" value="THYLAKOID LUMENAL 29 KDA PROTEIN, CHLOROPLASTIC-RELATED"/>
    <property type="match status" value="1"/>
</dbReference>
<comment type="similarity">
    <text evidence="2">Belongs to the peroxidase family.</text>
</comment>
<evidence type="ECO:0000259" key="3">
    <source>
        <dbReference type="PROSITE" id="PS50873"/>
    </source>
</evidence>
<comment type="caution">
    <text evidence="4">The sequence shown here is derived from an EMBL/GenBank/DDBJ whole genome shotgun (WGS) entry which is preliminary data.</text>
</comment>
<dbReference type="EMBL" id="ASPP01007234">
    <property type="protein sequence ID" value="ETO27475.1"/>
    <property type="molecule type" value="Genomic_DNA"/>
</dbReference>
<dbReference type="Pfam" id="PF00141">
    <property type="entry name" value="peroxidase"/>
    <property type="match status" value="1"/>
</dbReference>
<dbReference type="Proteomes" id="UP000023152">
    <property type="component" value="Unassembled WGS sequence"/>
</dbReference>
<dbReference type="PROSITE" id="PS50873">
    <property type="entry name" value="PEROXIDASE_4"/>
    <property type="match status" value="1"/>
</dbReference>
<dbReference type="OrthoDB" id="2859658at2759"/>
<evidence type="ECO:0000256" key="2">
    <source>
        <dbReference type="RuleBase" id="RU004241"/>
    </source>
</evidence>
<dbReference type="PRINTS" id="PR00458">
    <property type="entry name" value="PEROXIDASE"/>
</dbReference>
<dbReference type="Gene3D" id="1.10.520.10">
    <property type="match status" value="1"/>
</dbReference>
<gene>
    <name evidence="4" type="ORF">RFI_09656</name>
</gene>